<keyword evidence="3" id="KW-1185">Reference proteome</keyword>
<name>A0A1G8VPV5_9BACI</name>
<gene>
    <name evidence="2" type="ORF">SAMN05216243_0267</name>
</gene>
<organism evidence="2 3">
    <name type="scientific">Sediminibacillus albus</name>
    <dbReference type="NCBI Taxonomy" id="407036"/>
    <lineage>
        <taxon>Bacteria</taxon>
        <taxon>Bacillati</taxon>
        <taxon>Bacillota</taxon>
        <taxon>Bacilli</taxon>
        <taxon>Bacillales</taxon>
        <taxon>Bacillaceae</taxon>
        <taxon>Sediminibacillus</taxon>
    </lineage>
</organism>
<reference evidence="2 3" key="1">
    <citation type="submission" date="2016-10" db="EMBL/GenBank/DDBJ databases">
        <authorList>
            <person name="de Groot N.N."/>
        </authorList>
    </citation>
    <scope>NUCLEOTIDE SEQUENCE [LARGE SCALE GENOMIC DNA]</scope>
    <source>
        <strain evidence="2 3">CGMCC 1.6502</strain>
    </source>
</reference>
<evidence type="ECO:0000256" key="1">
    <source>
        <dbReference type="SAM" id="MobiDB-lite"/>
    </source>
</evidence>
<dbReference type="STRING" id="407036.SAMN05216243_0267"/>
<dbReference type="EMBL" id="FNFL01000001">
    <property type="protein sequence ID" value="SDJ68052.1"/>
    <property type="molecule type" value="Genomic_DNA"/>
</dbReference>
<dbReference type="Proteomes" id="UP000198694">
    <property type="component" value="Unassembled WGS sequence"/>
</dbReference>
<protein>
    <submittedName>
        <fullName evidence="2">Uncharacterized protein</fullName>
    </submittedName>
</protein>
<evidence type="ECO:0000313" key="3">
    <source>
        <dbReference type="Proteomes" id="UP000198694"/>
    </source>
</evidence>
<dbReference type="AlphaFoldDB" id="A0A1G8VPV5"/>
<sequence length="36" mass="4237">MSNKSKDQQKKDRKNEEKKRTDYTDKKLGGPDRPSV</sequence>
<proteinExistence type="predicted"/>
<feature type="region of interest" description="Disordered" evidence="1">
    <location>
        <begin position="1"/>
        <end position="36"/>
    </location>
</feature>
<evidence type="ECO:0000313" key="2">
    <source>
        <dbReference type="EMBL" id="SDJ68052.1"/>
    </source>
</evidence>
<accession>A0A1G8VPV5</accession>